<keyword evidence="7" id="KW-1185">Reference proteome</keyword>
<protein>
    <recommendedName>
        <fullName evidence="2">Probable nitronate monooxygenase</fullName>
    </recommendedName>
</protein>
<dbReference type="InterPro" id="IPR004136">
    <property type="entry name" value="NMO"/>
</dbReference>
<evidence type="ECO:0000256" key="1">
    <source>
        <dbReference type="ARBA" id="ARBA00003535"/>
    </source>
</evidence>
<comment type="caution">
    <text evidence="6">The sequence shown here is derived from an EMBL/GenBank/DDBJ whole genome shotgun (WGS) entry which is preliminary data.</text>
</comment>
<proteinExistence type="predicted"/>
<keyword evidence="3" id="KW-0285">Flavoprotein</keyword>
<dbReference type="GO" id="GO:0004497">
    <property type="term" value="F:monooxygenase activity"/>
    <property type="evidence" value="ECO:0007669"/>
    <property type="project" value="UniProtKB-KW"/>
</dbReference>
<name>A0ABV1H686_9FIRM</name>
<keyword evidence="5 6" id="KW-0560">Oxidoreductase</keyword>
<dbReference type="PANTHER" id="PTHR32332:SF18">
    <property type="entry name" value="2-NITROPROPANE DIOXYGENASE"/>
    <property type="match status" value="1"/>
</dbReference>
<evidence type="ECO:0000256" key="5">
    <source>
        <dbReference type="ARBA" id="ARBA00023002"/>
    </source>
</evidence>
<organism evidence="6 7">
    <name type="scientific">Lachnospira intestinalis</name>
    <dbReference type="NCBI Taxonomy" id="3133158"/>
    <lineage>
        <taxon>Bacteria</taxon>
        <taxon>Bacillati</taxon>
        <taxon>Bacillota</taxon>
        <taxon>Clostridia</taxon>
        <taxon>Lachnospirales</taxon>
        <taxon>Lachnospiraceae</taxon>
        <taxon>Lachnospira</taxon>
    </lineage>
</organism>
<dbReference type="CDD" id="cd04730">
    <property type="entry name" value="NPD_like"/>
    <property type="match status" value="1"/>
</dbReference>
<dbReference type="Gene3D" id="3.20.20.70">
    <property type="entry name" value="Aldolase class I"/>
    <property type="match status" value="1"/>
</dbReference>
<dbReference type="SUPFAM" id="SSF51412">
    <property type="entry name" value="Inosine monophosphate dehydrogenase (IMPDH)"/>
    <property type="match status" value="1"/>
</dbReference>
<dbReference type="Proteomes" id="UP001546774">
    <property type="component" value="Unassembled WGS sequence"/>
</dbReference>
<dbReference type="PANTHER" id="PTHR32332">
    <property type="entry name" value="2-NITROPROPANE DIOXYGENASE"/>
    <property type="match status" value="1"/>
</dbReference>
<keyword evidence="4" id="KW-0288">FMN</keyword>
<gene>
    <name evidence="6" type="ORF">WMO37_06450</name>
</gene>
<evidence type="ECO:0000313" key="6">
    <source>
        <dbReference type="EMBL" id="MEQ2554662.1"/>
    </source>
</evidence>
<dbReference type="EMBL" id="JBBMFS010000004">
    <property type="protein sequence ID" value="MEQ2554662.1"/>
    <property type="molecule type" value="Genomic_DNA"/>
</dbReference>
<accession>A0ABV1H686</accession>
<reference evidence="6" key="1">
    <citation type="submission" date="2024-03" db="EMBL/GenBank/DDBJ databases">
        <title>Human intestinal bacterial collection.</title>
        <authorList>
            <person name="Pauvert C."/>
            <person name="Hitch T.C.A."/>
            <person name="Clavel T."/>
        </authorList>
    </citation>
    <scope>NUCLEOTIDE SEQUENCE [LARGE SCALE GENOMIC DNA]</scope>
    <source>
        <strain evidence="6">CLA-AA-H89B</strain>
    </source>
</reference>
<evidence type="ECO:0000256" key="2">
    <source>
        <dbReference type="ARBA" id="ARBA00013457"/>
    </source>
</evidence>
<sequence length="362" mass="39129">MNNQLPQLILGDVIVPVPVIQGGMGVGVSRSRLAGAVAKEGGIGVISTAQIGYDEENFEKNPAECNRRAIIKHIAQAKEIAGGNGLVGVNIMVALKHYRQHIETAVEAGADVIICGAGLPADLPGIAQNYAREHGKKIPKLMPIVSSARAAGIILKMWDHHYHTVPDCIIVEGPMAGGHLGFQESVLENIENIDFDAILCGVIDSKKPYEEKYTKKIPVAAAGGIFDRQDIDHVLSLGADAVQIASRFVVTKECDASDAYKRAYIEAGKGNIQIVKSPVGMPGRAVRNAFIRQVEQHKQEITGCYQCLEKCNPKEVPYCITQALIHAVKGELEQGLIFCGENVSRIHEMTTVPELMRELTQG</sequence>
<dbReference type="InterPro" id="IPR013785">
    <property type="entry name" value="Aldolase_TIM"/>
</dbReference>
<evidence type="ECO:0000256" key="4">
    <source>
        <dbReference type="ARBA" id="ARBA00022643"/>
    </source>
</evidence>
<keyword evidence="6" id="KW-0503">Monooxygenase</keyword>
<dbReference type="Pfam" id="PF03060">
    <property type="entry name" value="NMO"/>
    <property type="match status" value="1"/>
</dbReference>
<evidence type="ECO:0000256" key="3">
    <source>
        <dbReference type="ARBA" id="ARBA00022630"/>
    </source>
</evidence>
<evidence type="ECO:0000313" key="7">
    <source>
        <dbReference type="Proteomes" id="UP001546774"/>
    </source>
</evidence>
<comment type="function">
    <text evidence="1">Nitronate monooxygenase that uses molecular oxygen to catalyze the oxidative denitrification of alkyl nitronates. Acts on propionate 3-nitronate (P3N), the presumed physiological substrate. Probably functions in the detoxification of P3N, a metabolic poison produced by plants and fungi as a defense mechanism.</text>
</comment>